<comment type="caution">
    <text evidence="1">The sequence shown here is derived from an EMBL/GenBank/DDBJ whole genome shotgun (WGS) entry which is preliminary data.</text>
</comment>
<keyword evidence="2" id="KW-1185">Reference proteome</keyword>
<sequence>MALRSLEDLPTEILDTIIGHYYEPWSLSILDRVIKGTLAIDGLPCSTLSCVSKTLASLAIRHERRTFKGELVFTTACTQWRILTRLRTLSPSRVGHLLDEVRVLRFCSPPLFTNRIPWTSLPGLKRVELDYSKRSANFRAQGTLRELEAGYLDTLIVTFARDSERFDGPVVEDAWRRTINSTLSKDSDADINHVRIDRGVSKSPGIEVLVVKTMSVAEQPQFCSLVTPMALGGSCSRIIENWKIRVSALHCGQLENVSFQIIAGFHEVPSACAEQTVIWTKETGFRETMKPEEVPQRKLVPSEIGLRFG</sequence>
<dbReference type="Proteomes" id="UP001172386">
    <property type="component" value="Unassembled WGS sequence"/>
</dbReference>
<evidence type="ECO:0000313" key="2">
    <source>
        <dbReference type="Proteomes" id="UP001172386"/>
    </source>
</evidence>
<protein>
    <submittedName>
        <fullName evidence="1">Uncharacterized protein</fullName>
    </submittedName>
</protein>
<proteinExistence type="predicted"/>
<dbReference type="EMBL" id="JAPDRQ010000400">
    <property type="protein sequence ID" value="KAJ9650014.1"/>
    <property type="molecule type" value="Genomic_DNA"/>
</dbReference>
<evidence type="ECO:0000313" key="1">
    <source>
        <dbReference type="EMBL" id="KAJ9650014.1"/>
    </source>
</evidence>
<organism evidence="1 2">
    <name type="scientific">Neophaeococcomyces mojaviensis</name>
    <dbReference type="NCBI Taxonomy" id="3383035"/>
    <lineage>
        <taxon>Eukaryota</taxon>
        <taxon>Fungi</taxon>
        <taxon>Dikarya</taxon>
        <taxon>Ascomycota</taxon>
        <taxon>Pezizomycotina</taxon>
        <taxon>Eurotiomycetes</taxon>
        <taxon>Chaetothyriomycetidae</taxon>
        <taxon>Chaetothyriales</taxon>
        <taxon>Chaetothyriales incertae sedis</taxon>
        <taxon>Neophaeococcomyces</taxon>
    </lineage>
</organism>
<gene>
    <name evidence="1" type="ORF">H2198_010661</name>
</gene>
<name>A0ACC2ZR24_9EURO</name>
<reference evidence="1" key="1">
    <citation type="submission" date="2022-10" db="EMBL/GenBank/DDBJ databases">
        <title>Culturing micro-colonial fungi from biological soil crusts in the Mojave desert and describing Neophaeococcomyces mojavensis, and introducing the new genera and species Taxawa tesnikishii.</title>
        <authorList>
            <person name="Kurbessoian T."/>
            <person name="Stajich J.E."/>
        </authorList>
    </citation>
    <scope>NUCLEOTIDE SEQUENCE</scope>
    <source>
        <strain evidence="1">JES_112</strain>
    </source>
</reference>
<accession>A0ACC2ZR24</accession>